<protein>
    <submittedName>
        <fullName evidence="3">Uncharacterized protein</fullName>
    </submittedName>
</protein>
<accession>A0A507B3Z7</accession>
<dbReference type="GeneID" id="41970383"/>
<evidence type="ECO:0000256" key="1">
    <source>
        <dbReference type="SAM" id="MobiDB-lite"/>
    </source>
</evidence>
<dbReference type="RefSeq" id="XP_030999546.1">
    <property type="nucleotide sequence ID" value="XM_031137180.1"/>
</dbReference>
<evidence type="ECO:0000256" key="2">
    <source>
        <dbReference type="SAM" id="Phobius"/>
    </source>
</evidence>
<comment type="caution">
    <text evidence="3">The sequence shown here is derived from an EMBL/GenBank/DDBJ whole genome shotgun (WGS) entry which is preliminary data.</text>
</comment>
<keyword evidence="4" id="KW-1185">Reference proteome</keyword>
<dbReference type="OrthoDB" id="3596604at2759"/>
<organism evidence="3 4">
    <name type="scientific">Thyridium curvatum</name>
    <dbReference type="NCBI Taxonomy" id="1093900"/>
    <lineage>
        <taxon>Eukaryota</taxon>
        <taxon>Fungi</taxon>
        <taxon>Dikarya</taxon>
        <taxon>Ascomycota</taxon>
        <taxon>Pezizomycotina</taxon>
        <taxon>Sordariomycetes</taxon>
        <taxon>Sordariomycetidae</taxon>
        <taxon>Thyridiales</taxon>
        <taxon>Thyridiaceae</taxon>
        <taxon>Thyridium</taxon>
    </lineage>
</organism>
<feature type="transmembrane region" description="Helical" evidence="2">
    <location>
        <begin position="102"/>
        <end position="123"/>
    </location>
</feature>
<feature type="compositionally biased region" description="Low complexity" evidence="1">
    <location>
        <begin position="34"/>
        <end position="51"/>
    </location>
</feature>
<feature type="compositionally biased region" description="Basic and acidic residues" evidence="1">
    <location>
        <begin position="24"/>
        <end position="33"/>
    </location>
</feature>
<dbReference type="EMBL" id="SKBQ01000012">
    <property type="protein sequence ID" value="TPX17835.1"/>
    <property type="molecule type" value="Genomic_DNA"/>
</dbReference>
<feature type="transmembrane region" description="Helical" evidence="2">
    <location>
        <begin position="135"/>
        <end position="155"/>
    </location>
</feature>
<dbReference type="AlphaFoldDB" id="A0A507B3Z7"/>
<dbReference type="Proteomes" id="UP000319257">
    <property type="component" value="Unassembled WGS sequence"/>
</dbReference>
<keyword evidence="2" id="KW-0472">Membrane</keyword>
<gene>
    <name evidence="3" type="ORF">E0L32_002936</name>
</gene>
<feature type="region of interest" description="Disordered" evidence="1">
    <location>
        <begin position="1"/>
        <end position="81"/>
    </location>
</feature>
<evidence type="ECO:0000313" key="3">
    <source>
        <dbReference type="EMBL" id="TPX17835.1"/>
    </source>
</evidence>
<name>A0A507B3Z7_9PEZI</name>
<sequence length="624" mass="66867">MSGTGDHNRHGPEQSAHSTAIPADEVHAQDRRGSSPPGAAAATASGSFVSSEAEKPQAKQEPAKYLVEEQQRSNEESSHAALGQPKVFCPSKQLRGLLFMGLLRWLLTAAIIGGLYGVLYHYSSLHVMSHKTKRQFNVLVTGLSIAMGLSIASSLKRIATELRWWILSRRERSLREMDMILGIECITRVIQLMFQSTRWTVHLTAAAWLAIHVASQIAVASLALTYTVDAAEEFAVFHPGLVSIANMSRLIPQRTVTGNPDTLGALQYGANSYGTIALGFNINAPFNTTQDPGELWTTESPLVYCGPPEAYCETILLDSAPNPADNIVVVTNRRIRTTTVCKAFPVISGGNGSTLSINVTEQDGGRVNSVGIPIAGGADQTTYMTNDYDHCGPSCSVVYAFEASATDPWFYECNVTIGNVTNASLPEQNVGTNLTSMASAAIALQGYAASSLTLDPRLQYQMYPAESVYGSPSHGDPEDQGLTISLFTTGVLAVAGFINPKVNVTGMTPSSGTTLNVGHWPFVHLILCLSAGIQLVLAVGGALIANRVVVQDDSHLVAAHLLRRVVDKVGDGNSMASGKEMAELASTSGAKFSYGAEKLEGRDVYRLRIEPGKPNRHFPKGKYD</sequence>
<feature type="compositionally biased region" description="Basic and acidic residues" evidence="1">
    <location>
        <begin position="52"/>
        <end position="78"/>
    </location>
</feature>
<keyword evidence="2" id="KW-1133">Transmembrane helix</keyword>
<dbReference type="InParanoid" id="A0A507B3Z7"/>
<proteinExistence type="predicted"/>
<keyword evidence="2" id="KW-0812">Transmembrane</keyword>
<reference evidence="3 4" key="1">
    <citation type="submission" date="2019-06" db="EMBL/GenBank/DDBJ databases">
        <title>Draft genome sequence of the filamentous fungus Phialemoniopsis curvata isolated from diesel fuel.</title>
        <authorList>
            <person name="Varaljay V.A."/>
            <person name="Lyon W.J."/>
            <person name="Crouch A.L."/>
            <person name="Drake C.E."/>
            <person name="Hollomon J.M."/>
            <person name="Nadeau L.J."/>
            <person name="Nunn H.S."/>
            <person name="Stevenson B.S."/>
            <person name="Bojanowski C.L."/>
            <person name="Crookes-Goodson W.J."/>
        </authorList>
    </citation>
    <scope>NUCLEOTIDE SEQUENCE [LARGE SCALE GENOMIC DNA]</scope>
    <source>
        <strain evidence="3 4">D216</strain>
    </source>
</reference>
<feature type="compositionally biased region" description="Basic and acidic residues" evidence="1">
    <location>
        <begin position="1"/>
        <end position="12"/>
    </location>
</feature>
<evidence type="ECO:0000313" key="4">
    <source>
        <dbReference type="Proteomes" id="UP000319257"/>
    </source>
</evidence>